<proteinExistence type="predicted"/>
<dbReference type="Proteomes" id="UP000789702">
    <property type="component" value="Unassembled WGS sequence"/>
</dbReference>
<sequence>NLTENPWFVNDKRAGHMISERNLTFVVVHNASHMVPYDHPGASMAMMYWFIGLDKHITTKFSFKFGSELDNVATTPSANGTIYNDWDNDVLNRYYNAGTATLIVVICGVIALAVFVFRGRFRRRKSVSQTMKASVESSDSEMAELVIETPLNSEDIDHFGDSDEEENHNNDHDRLPLTSRTHKDQ</sequence>
<name>A0ACA9P2H9_9GLOM</name>
<evidence type="ECO:0000313" key="1">
    <source>
        <dbReference type="EMBL" id="CAG8689275.1"/>
    </source>
</evidence>
<feature type="non-terminal residue" evidence="1">
    <location>
        <position position="1"/>
    </location>
</feature>
<protein>
    <submittedName>
        <fullName evidence="1">3466_t:CDS:1</fullName>
    </submittedName>
</protein>
<accession>A0ACA9P2H9</accession>
<gene>
    <name evidence="1" type="ORF">DHETER_LOCUS11164</name>
</gene>
<keyword evidence="2" id="KW-1185">Reference proteome</keyword>
<reference evidence="1" key="1">
    <citation type="submission" date="2021-06" db="EMBL/GenBank/DDBJ databases">
        <authorList>
            <person name="Kallberg Y."/>
            <person name="Tangrot J."/>
            <person name="Rosling A."/>
        </authorList>
    </citation>
    <scope>NUCLEOTIDE SEQUENCE</scope>
    <source>
        <strain evidence="1">IL203A</strain>
    </source>
</reference>
<dbReference type="EMBL" id="CAJVPU010023676">
    <property type="protein sequence ID" value="CAG8689275.1"/>
    <property type="molecule type" value="Genomic_DNA"/>
</dbReference>
<evidence type="ECO:0000313" key="2">
    <source>
        <dbReference type="Proteomes" id="UP000789702"/>
    </source>
</evidence>
<organism evidence="1 2">
    <name type="scientific">Dentiscutata heterogama</name>
    <dbReference type="NCBI Taxonomy" id="1316150"/>
    <lineage>
        <taxon>Eukaryota</taxon>
        <taxon>Fungi</taxon>
        <taxon>Fungi incertae sedis</taxon>
        <taxon>Mucoromycota</taxon>
        <taxon>Glomeromycotina</taxon>
        <taxon>Glomeromycetes</taxon>
        <taxon>Diversisporales</taxon>
        <taxon>Gigasporaceae</taxon>
        <taxon>Dentiscutata</taxon>
    </lineage>
</organism>
<comment type="caution">
    <text evidence="1">The sequence shown here is derived from an EMBL/GenBank/DDBJ whole genome shotgun (WGS) entry which is preliminary data.</text>
</comment>